<accession>A0ABU7DXM5</accession>
<name>A0ABU7DXM5_9TELE</name>
<evidence type="ECO:0000256" key="1">
    <source>
        <dbReference type="SAM" id="MobiDB-lite"/>
    </source>
</evidence>
<evidence type="ECO:0000313" key="3">
    <source>
        <dbReference type="Proteomes" id="UP001352852"/>
    </source>
</evidence>
<evidence type="ECO:0000313" key="2">
    <source>
        <dbReference type="EMBL" id="MED6279059.1"/>
    </source>
</evidence>
<comment type="caution">
    <text evidence="2">The sequence shown here is derived from an EMBL/GenBank/DDBJ whole genome shotgun (WGS) entry which is preliminary data.</text>
</comment>
<keyword evidence="3" id="KW-1185">Reference proteome</keyword>
<reference evidence="2 3" key="1">
    <citation type="submission" date="2021-06" db="EMBL/GenBank/DDBJ databases">
        <authorList>
            <person name="Palmer J.M."/>
        </authorList>
    </citation>
    <scope>NUCLEOTIDE SEQUENCE [LARGE SCALE GENOMIC DNA]</scope>
    <source>
        <strain evidence="2 3">CL_MEX2019</strain>
        <tissue evidence="2">Muscle</tissue>
    </source>
</reference>
<gene>
    <name evidence="2" type="ORF">CHARACLAT_030605</name>
</gene>
<dbReference type="EMBL" id="JAHUTJ010037445">
    <property type="protein sequence ID" value="MED6279059.1"/>
    <property type="molecule type" value="Genomic_DNA"/>
</dbReference>
<feature type="region of interest" description="Disordered" evidence="1">
    <location>
        <begin position="55"/>
        <end position="78"/>
    </location>
</feature>
<sequence>MDLGEARDYCCHVLELDRSVCVPLHLCASVSLLSTGGGSAGWLQRLLSLAVSPEMTPRGDTLSHPQQAQDTNSDIQSHNKLSSLSQSLPWPGKVLICVDIFHEKI</sequence>
<feature type="compositionally biased region" description="Polar residues" evidence="1">
    <location>
        <begin position="63"/>
        <end position="78"/>
    </location>
</feature>
<organism evidence="2 3">
    <name type="scientific">Characodon lateralis</name>
    <dbReference type="NCBI Taxonomy" id="208331"/>
    <lineage>
        <taxon>Eukaryota</taxon>
        <taxon>Metazoa</taxon>
        <taxon>Chordata</taxon>
        <taxon>Craniata</taxon>
        <taxon>Vertebrata</taxon>
        <taxon>Euteleostomi</taxon>
        <taxon>Actinopterygii</taxon>
        <taxon>Neopterygii</taxon>
        <taxon>Teleostei</taxon>
        <taxon>Neoteleostei</taxon>
        <taxon>Acanthomorphata</taxon>
        <taxon>Ovalentaria</taxon>
        <taxon>Atherinomorphae</taxon>
        <taxon>Cyprinodontiformes</taxon>
        <taxon>Goodeidae</taxon>
        <taxon>Characodon</taxon>
    </lineage>
</organism>
<proteinExistence type="predicted"/>
<protein>
    <submittedName>
        <fullName evidence="2">Uncharacterized protein</fullName>
    </submittedName>
</protein>
<dbReference type="Proteomes" id="UP001352852">
    <property type="component" value="Unassembled WGS sequence"/>
</dbReference>